<reference evidence="2 3" key="1">
    <citation type="submission" date="2015-03" db="EMBL/GenBank/DDBJ databases">
        <title>RNA-seq based gene annotation and comparative genomics of four Zymoseptoria species reveal species-specific pathogenicity related genes and transposable element activity.</title>
        <authorList>
            <person name="Grandaubert J."/>
            <person name="Bhattacharyya A."/>
            <person name="Stukenbrock E.H."/>
        </authorList>
    </citation>
    <scope>NUCLEOTIDE SEQUENCE [LARGE SCALE GENOMIC DNA]</scope>
    <source>
        <strain evidence="2 3">Zb18110</strain>
    </source>
</reference>
<keyword evidence="1" id="KW-1133">Transmembrane helix</keyword>
<dbReference type="EMBL" id="LAFY01000832">
    <property type="protein sequence ID" value="KJX96069.1"/>
    <property type="molecule type" value="Genomic_DNA"/>
</dbReference>
<dbReference type="AlphaFoldDB" id="A0A0F4GFB4"/>
<keyword evidence="1" id="KW-0812">Transmembrane</keyword>
<protein>
    <submittedName>
        <fullName evidence="2">Uncharacterized protein</fullName>
    </submittedName>
</protein>
<evidence type="ECO:0000313" key="3">
    <source>
        <dbReference type="Proteomes" id="UP000033647"/>
    </source>
</evidence>
<name>A0A0F4GFB4_9PEZI</name>
<organism evidence="2 3">
    <name type="scientific">Zymoseptoria brevis</name>
    <dbReference type="NCBI Taxonomy" id="1047168"/>
    <lineage>
        <taxon>Eukaryota</taxon>
        <taxon>Fungi</taxon>
        <taxon>Dikarya</taxon>
        <taxon>Ascomycota</taxon>
        <taxon>Pezizomycotina</taxon>
        <taxon>Dothideomycetes</taxon>
        <taxon>Dothideomycetidae</taxon>
        <taxon>Mycosphaerellales</taxon>
        <taxon>Mycosphaerellaceae</taxon>
        <taxon>Zymoseptoria</taxon>
    </lineage>
</organism>
<keyword evidence="1" id="KW-0472">Membrane</keyword>
<feature type="transmembrane region" description="Helical" evidence="1">
    <location>
        <begin position="147"/>
        <end position="166"/>
    </location>
</feature>
<gene>
    <name evidence="2" type="ORF">TI39_contig840g00003</name>
</gene>
<proteinExistence type="predicted"/>
<feature type="transmembrane region" description="Helical" evidence="1">
    <location>
        <begin position="120"/>
        <end position="141"/>
    </location>
</feature>
<comment type="caution">
    <text evidence="2">The sequence shown here is derived from an EMBL/GenBank/DDBJ whole genome shotgun (WGS) entry which is preliminary data.</text>
</comment>
<keyword evidence="3" id="KW-1185">Reference proteome</keyword>
<evidence type="ECO:0000256" key="1">
    <source>
        <dbReference type="SAM" id="Phobius"/>
    </source>
</evidence>
<dbReference type="Proteomes" id="UP000033647">
    <property type="component" value="Unassembled WGS sequence"/>
</dbReference>
<accession>A0A0F4GFB4</accession>
<evidence type="ECO:0000313" key="2">
    <source>
        <dbReference type="EMBL" id="KJX96069.1"/>
    </source>
</evidence>
<sequence>MPALERNSFTLTNTLPHGVGFNEGGRFVPPHTLPKTARLRTLTDNVIQNNDFNARLPIDLRINTFVHDPVLTGAWYSPRTLADNPDYFEDLALATTSSPGTWDDHARILFIDSELATGRVFGLVSAMMLLAMAVGVIVGIVSGDIDAGTAVSGAVIGIVAVFAGFVF</sequence>